<dbReference type="GO" id="GO:0003723">
    <property type="term" value="F:RNA binding"/>
    <property type="evidence" value="ECO:0007669"/>
    <property type="project" value="InterPro"/>
</dbReference>
<keyword evidence="3 5" id="KW-0808">Transferase</keyword>
<evidence type="ECO:0000313" key="6">
    <source>
        <dbReference type="Proteomes" id="UP000198694"/>
    </source>
</evidence>
<protein>
    <submittedName>
        <fullName evidence="5">RNA methyltransferase, TrmH family</fullName>
    </submittedName>
</protein>
<accession>A0A1G9BRW9</accession>
<dbReference type="STRING" id="407036.SAMN05216243_3098"/>
<evidence type="ECO:0000259" key="4">
    <source>
        <dbReference type="SMART" id="SM00967"/>
    </source>
</evidence>
<dbReference type="SUPFAM" id="SSF75217">
    <property type="entry name" value="alpha/beta knot"/>
    <property type="match status" value="1"/>
</dbReference>
<dbReference type="SUPFAM" id="SSF55315">
    <property type="entry name" value="L30e-like"/>
    <property type="match status" value="1"/>
</dbReference>
<dbReference type="RefSeq" id="WP_093216069.1">
    <property type="nucleotide sequence ID" value="NZ_FNFL01000006.1"/>
</dbReference>
<dbReference type="InterPro" id="IPR053888">
    <property type="entry name" value="MRM3-like_sub_bind"/>
</dbReference>
<dbReference type="GO" id="GO:0006396">
    <property type="term" value="P:RNA processing"/>
    <property type="evidence" value="ECO:0007669"/>
    <property type="project" value="InterPro"/>
</dbReference>
<sequence>MITSVQNDRVKSWQKLKKRKVREETNCFLVEGYHMIEEALKSDWKVKEVILGEGAEIPVWIKDLDTYFVSNHILKSITDTKTPQGIAAVVEMNQPEKLQFQKLLLVDKVQDPGNLGTMVRTADAAGFDAVYVGSGSVDIFNEKVLRSTQGSLFHLPIFQENLIPVIEQLKTDGFAIWASTLEDAKPYSSLTVPAKAALVVGNEGAGIAGDIIERATDKVQIPIWGKAESLNVSVAAGILIYHLAHLFEK</sequence>
<dbReference type="Gene3D" id="3.40.1280.10">
    <property type="match status" value="1"/>
</dbReference>
<dbReference type="AlphaFoldDB" id="A0A1G9BRW9"/>
<dbReference type="InterPro" id="IPR013123">
    <property type="entry name" value="SpoU_subst-bd"/>
</dbReference>
<dbReference type="GO" id="GO:0008173">
    <property type="term" value="F:RNA methyltransferase activity"/>
    <property type="evidence" value="ECO:0007669"/>
    <property type="project" value="InterPro"/>
</dbReference>
<dbReference type="GO" id="GO:0032259">
    <property type="term" value="P:methylation"/>
    <property type="evidence" value="ECO:0007669"/>
    <property type="project" value="UniProtKB-KW"/>
</dbReference>
<evidence type="ECO:0000256" key="2">
    <source>
        <dbReference type="ARBA" id="ARBA00022603"/>
    </source>
</evidence>
<dbReference type="Gene3D" id="3.30.1330.30">
    <property type="match status" value="1"/>
</dbReference>
<feature type="domain" description="RNA 2-O ribose methyltransferase substrate binding" evidence="4">
    <location>
        <begin position="29"/>
        <end position="96"/>
    </location>
</feature>
<dbReference type="Proteomes" id="UP000198694">
    <property type="component" value="Unassembled WGS sequence"/>
</dbReference>
<gene>
    <name evidence="5" type="ORF">SAMN05216243_3098</name>
</gene>
<dbReference type="PANTHER" id="PTHR43191:SF2">
    <property type="entry name" value="RRNA METHYLTRANSFERASE 3, MITOCHONDRIAL"/>
    <property type="match status" value="1"/>
</dbReference>
<dbReference type="Pfam" id="PF22435">
    <property type="entry name" value="MRM3-like_sub_bind"/>
    <property type="match status" value="1"/>
</dbReference>
<reference evidence="5 6" key="1">
    <citation type="submission" date="2016-10" db="EMBL/GenBank/DDBJ databases">
        <authorList>
            <person name="de Groot N.N."/>
        </authorList>
    </citation>
    <scope>NUCLEOTIDE SEQUENCE [LARGE SCALE GENOMIC DNA]</scope>
    <source>
        <strain evidence="5 6">CGMCC 1.6502</strain>
    </source>
</reference>
<evidence type="ECO:0000313" key="5">
    <source>
        <dbReference type="EMBL" id="SDK42231.1"/>
    </source>
</evidence>
<dbReference type="InterPro" id="IPR001537">
    <property type="entry name" value="SpoU_MeTrfase"/>
</dbReference>
<proteinExistence type="inferred from homology"/>
<dbReference type="InterPro" id="IPR051259">
    <property type="entry name" value="rRNA_Methyltransferase"/>
</dbReference>
<dbReference type="EMBL" id="FNFL01000006">
    <property type="protein sequence ID" value="SDK42231.1"/>
    <property type="molecule type" value="Genomic_DNA"/>
</dbReference>
<evidence type="ECO:0000256" key="1">
    <source>
        <dbReference type="ARBA" id="ARBA00007228"/>
    </source>
</evidence>
<dbReference type="CDD" id="cd18095">
    <property type="entry name" value="SpoU-like_rRNA-MTase"/>
    <property type="match status" value="1"/>
</dbReference>
<keyword evidence="6" id="KW-1185">Reference proteome</keyword>
<organism evidence="5 6">
    <name type="scientific">Sediminibacillus albus</name>
    <dbReference type="NCBI Taxonomy" id="407036"/>
    <lineage>
        <taxon>Bacteria</taxon>
        <taxon>Bacillati</taxon>
        <taxon>Bacillota</taxon>
        <taxon>Bacilli</taxon>
        <taxon>Bacillales</taxon>
        <taxon>Bacillaceae</taxon>
        <taxon>Sediminibacillus</taxon>
    </lineage>
</organism>
<dbReference type="InterPro" id="IPR029064">
    <property type="entry name" value="Ribosomal_eL30-like_sf"/>
</dbReference>
<dbReference type="InterPro" id="IPR029028">
    <property type="entry name" value="Alpha/beta_knot_MTases"/>
</dbReference>
<dbReference type="PANTHER" id="PTHR43191">
    <property type="entry name" value="RRNA METHYLTRANSFERASE 3"/>
    <property type="match status" value="1"/>
</dbReference>
<keyword evidence="2 5" id="KW-0489">Methyltransferase</keyword>
<dbReference type="SMART" id="SM00967">
    <property type="entry name" value="SpoU_sub_bind"/>
    <property type="match status" value="1"/>
</dbReference>
<evidence type="ECO:0000256" key="3">
    <source>
        <dbReference type="ARBA" id="ARBA00022679"/>
    </source>
</evidence>
<name>A0A1G9BRW9_9BACI</name>
<dbReference type="InterPro" id="IPR029026">
    <property type="entry name" value="tRNA_m1G_MTases_N"/>
</dbReference>
<dbReference type="OrthoDB" id="9794400at2"/>
<dbReference type="Pfam" id="PF00588">
    <property type="entry name" value="SpoU_methylase"/>
    <property type="match status" value="1"/>
</dbReference>
<comment type="similarity">
    <text evidence="1">Belongs to the class IV-like SAM-binding methyltransferase superfamily. RNA methyltransferase TrmH family.</text>
</comment>
<dbReference type="GO" id="GO:0005737">
    <property type="term" value="C:cytoplasm"/>
    <property type="evidence" value="ECO:0007669"/>
    <property type="project" value="UniProtKB-ARBA"/>
</dbReference>